<dbReference type="Proteomes" id="UP001195483">
    <property type="component" value="Unassembled WGS sequence"/>
</dbReference>
<reference evidence="2" key="3">
    <citation type="submission" date="2023-05" db="EMBL/GenBank/DDBJ databases">
        <authorList>
            <person name="Smith C.H."/>
        </authorList>
    </citation>
    <scope>NUCLEOTIDE SEQUENCE</scope>
    <source>
        <strain evidence="2">CHS0354</strain>
        <tissue evidence="2">Mantle</tissue>
    </source>
</reference>
<dbReference type="AlphaFoldDB" id="A0AAE0STT7"/>
<keyword evidence="3" id="KW-1185">Reference proteome</keyword>
<gene>
    <name evidence="2" type="ORF">CHS0354_003288</name>
</gene>
<sequence length="79" mass="9111">MFKKEILPPKKSNTVRTWKGSILQLTPYTPGCGRRNIDKRSASPEGQQVQCSDYEQTNDYELANDYEMTNDYDELSNDS</sequence>
<organism evidence="2 3">
    <name type="scientific">Potamilus streckersoni</name>
    <dbReference type="NCBI Taxonomy" id="2493646"/>
    <lineage>
        <taxon>Eukaryota</taxon>
        <taxon>Metazoa</taxon>
        <taxon>Spiralia</taxon>
        <taxon>Lophotrochozoa</taxon>
        <taxon>Mollusca</taxon>
        <taxon>Bivalvia</taxon>
        <taxon>Autobranchia</taxon>
        <taxon>Heteroconchia</taxon>
        <taxon>Palaeoheterodonta</taxon>
        <taxon>Unionida</taxon>
        <taxon>Unionoidea</taxon>
        <taxon>Unionidae</taxon>
        <taxon>Ambleminae</taxon>
        <taxon>Lampsilini</taxon>
        <taxon>Potamilus</taxon>
    </lineage>
</organism>
<protein>
    <submittedName>
        <fullName evidence="2">Uncharacterized protein</fullName>
    </submittedName>
</protein>
<accession>A0AAE0STT7</accession>
<evidence type="ECO:0000256" key="1">
    <source>
        <dbReference type="SAM" id="MobiDB-lite"/>
    </source>
</evidence>
<comment type="caution">
    <text evidence="2">The sequence shown here is derived from an EMBL/GenBank/DDBJ whole genome shotgun (WGS) entry which is preliminary data.</text>
</comment>
<proteinExistence type="predicted"/>
<name>A0AAE0STT7_9BIVA</name>
<dbReference type="EMBL" id="JAEAOA010000268">
    <property type="protein sequence ID" value="KAK3598117.1"/>
    <property type="molecule type" value="Genomic_DNA"/>
</dbReference>
<reference evidence="2" key="2">
    <citation type="journal article" date="2021" name="Genome Biol. Evol.">
        <title>Developing a high-quality reference genome for a parasitic bivalve with doubly uniparental inheritance (Bivalvia: Unionida).</title>
        <authorList>
            <person name="Smith C.H."/>
        </authorList>
    </citation>
    <scope>NUCLEOTIDE SEQUENCE</scope>
    <source>
        <strain evidence="2">CHS0354</strain>
        <tissue evidence="2">Mantle</tissue>
    </source>
</reference>
<evidence type="ECO:0000313" key="3">
    <source>
        <dbReference type="Proteomes" id="UP001195483"/>
    </source>
</evidence>
<reference evidence="2" key="1">
    <citation type="journal article" date="2021" name="Genome Biol. Evol.">
        <title>A High-Quality Reference Genome for a Parasitic Bivalve with Doubly Uniparental Inheritance (Bivalvia: Unionida).</title>
        <authorList>
            <person name="Smith C.H."/>
        </authorList>
    </citation>
    <scope>NUCLEOTIDE SEQUENCE</scope>
    <source>
        <strain evidence="2">CHS0354</strain>
    </source>
</reference>
<evidence type="ECO:0000313" key="2">
    <source>
        <dbReference type="EMBL" id="KAK3598117.1"/>
    </source>
</evidence>
<feature type="compositionally biased region" description="Polar residues" evidence="1">
    <location>
        <begin position="44"/>
        <end position="55"/>
    </location>
</feature>
<feature type="region of interest" description="Disordered" evidence="1">
    <location>
        <begin position="32"/>
        <end position="57"/>
    </location>
</feature>